<sequence length="71" mass="7780">MRSQHLHDLRYHTVTQGEHPRHQGTRGGHGPARGNPETAGRGEGEGLFLVGEVNTHVQLAQDCVDRLSICT</sequence>
<evidence type="ECO:0000256" key="1">
    <source>
        <dbReference type="SAM" id="MobiDB-lite"/>
    </source>
</evidence>
<proteinExistence type="predicted"/>
<dbReference type="KEGG" id="csy:CENSYa_1464"/>
<protein>
    <submittedName>
        <fullName evidence="2">Uncharacterized protein</fullName>
    </submittedName>
</protein>
<feature type="region of interest" description="Disordered" evidence="1">
    <location>
        <begin position="1"/>
        <end position="45"/>
    </location>
</feature>
<dbReference type="EMBL" id="DP000238">
    <property type="protein sequence ID" value="ABK78086.1"/>
    <property type="molecule type" value="Genomic_DNA"/>
</dbReference>
<keyword evidence="3" id="KW-1185">Reference proteome</keyword>
<evidence type="ECO:0000313" key="2">
    <source>
        <dbReference type="EMBL" id="ABK78086.1"/>
    </source>
</evidence>
<evidence type="ECO:0000313" key="3">
    <source>
        <dbReference type="Proteomes" id="UP000000758"/>
    </source>
</evidence>
<dbReference type="AlphaFoldDB" id="A0RXL9"/>
<accession>A0RXL9</accession>
<gene>
    <name evidence="2" type="ordered locus">CENSYa_1464</name>
</gene>
<dbReference type="Proteomes" id="UP000000758">
    <property type="component" value="Chromosome"/>
</dbReference>
<name>A0RXL9_CENSY</name>
<organism evidence="2 3">
    <name type="scientific">Cenarchaeum symbiosum (strain A)</name>
    <dbReference type="NCBI Taxonomy" id="414004"/>
    <lineage>
        <taxon>Archaea</taxon>
        <taxon>Nitrososphaerota</taxon>
        <taxon>Candidatus Cenarchaeales</taxon>
        <taxon>Candidatus Cenarchaeaceae</taxon>
        <taxon>Candidatus Cenarchaeum</taxon>
    </lineage>
</organism>
<dbReference type="EnsemblBacteria" id="ABK78086">
    <property type="protein sequence ID" value="ABK78086"/>
    <property type="gene ID" value="CENSYa_1464"/>
</dbReference>
<reference evidence="2 3" key="1">
    <citation type="journal article" date="2006" name="Proc. Natl. Acad. Sci. U.S.A.">
        <title>Genomic analysis of the uncultivated marine crenarchaeote Cenarchaeum symbiosum.</title>
        <authorList>
            <person name="Hallam S.J."/>
            <person name="Konstantinidis K.T."/>
            <person name="Putnam N."/>
            <person name="Schleper C."/>
            <person name="Watanabe Y."/>
            <person name="Sugahara J."/>
            <person name="Preston C."/>
            <person name="de la Torre J."/>
            <person name="Richardson P.M."/>
            <person name="DeLong E.F."/>
        </authorList>
    </citation>
    <scope>NUCLEOTIDE SEQUENCE [LARGE SCALE GENOMIC DNA]</scope>
    <source>
        <strain evidence="3">A</strain>
    </source>
</reference>
<dbReference type="STRING" id="414004.CENSYa_1464"/>
<dbReference type="HOGENOM" id="CLU_2730163_0_0_2"/>
<feature type="compositionally biased region" description="Basic and acidic residues" evidence="1">
    <location>
        <begin position="1"/>
        <end position="11"/>
    </location>
</feature>